<proteinExistence type="predicted"/>
<feature type="region of interest" description="Disordered" evidence="1">
    <location>
        <begin position="25"/>
        <end position="100"/>
    </location>
</feature>
<dbReference type="InterPro" id="IPR022435">
    <property type="entry name" value="Surface-anchored_actinobac"/>
</dbReference>
<evidence type="ECO:0000313" key="5">
    <source>
        <dbReference type="Proteomes" id="UP000578252"/>
    </source>
</evidence>
<evidence type="ECO:0000256" key="1">
    <source>
        <dbReference type="SAM" id="MobiDB-lite"/>
    </source>
</evidence>
<feature type="region of interest" description="Disordered" evidence="1">
    <location>
        <begin position="516"/>
        <end position="633"/>
    </location>
</feature>
<evidence type="ECO:0000256" key="2">
    <source>
        <dbReference type="SAM" id="Phobius"/>
    </source>
</evidence>
<feature type="transmembrane region" description="Helical" evidence="2">
    <location>
        <begin position="741"/>
        <end position="763"/>
    </location>
</feature>
<dbReference type="AlphaFoldDB" id="A0A7Y0U1I2"/>
<accession>A0A7Y0U1I2</accession>
<evidence type="ECO:0000256" key="3">
    <source>
        <dbReference type="SAM" id="SignalP"/>
    </source>
</evidence>
<dbReference type="Proteomes" id="UP000578252">
    <property type="component" value="Unassembled WGS sequence"/>
</dbReference>
<dbReference type="EMBL" id="JABCUR010000004">
    <property type="protein sequence ID" value="NMW65097.1"/>
    <property type="molecule type" value="Genomic_DNA"/>
</dbReference>
<keyword evidence="2" id="KW-1133">Transmembrane helix</keyword>
<protein>
    <recommendedName>
        <fullName evidence="6">ABC transporter-associated repeat protein</fullName>
    </recommendedName>
</protein>
<dbReference type="NCBIfam" id="NF038134">
    <property type="entry name" value="choice_anch_M"/>
    <property type="match status" value="2"/>
</dbReference>
<organism evidence="4 5">
    <name type="scientific">Mobiluncus mulieris</name>
    <dbReference type="NCBI Taxonomy" id="2052"/>
    <lineage>
        <taxon>Bacteria</taxon>
        <taxon>Bacillati</taxon>
        <taxon>Actinomycetota</taxon>
        <taxon>Actinomycetes</taxon>
        <taxon>Actinomycetales</taxon>
        <taxon>Actinomycetaceae</taxon>
        <taxon>Mobiluncus</taxon>
    </lineage>
</organism>
<feature type="chain" id="PRO_5030894673" description="ABC transporter-associated repeat protein" evidence="3">
    <location>
        <begin position="28"/>
        <end position="773"/>
    </location>
</feature>
<gene>
    <name evidence="4" type="ORF">HHJ78_06035</name>
</gene>
<sequence>MPKTLLKKTIILTLALSLWSWGTPAYAESSPPDAEPKTTANSPADLQGSSADSNATTETADTTLPIVNGQSADARENSETAENTGGKTAPTPPGENRETTTPAELRQGHMDAFYVTSSADGQLQLRIKEDVTGSGVVRTPESATMMMGENWYVTGLDWHLPGCENSGYSSTQLSGQMLFPGWSSSDFSLDGFSQVKVHFTEVNAPQSGRIALVTQTLNGKTLPVLRQGNFYIAPDTELGISPRGHQHFHWLFTKPGTYQFRAKVVGQREGKTVESPEVTYTWVAEGSPANFDPVGLDPQCQPWIPDPADYPDDDETAPPIIPQGDGKPVLSAGHLDVFYVSAQGDNVQLATKEDVTGSEVIRPAESYYLRIKDNAKVIVPAHLQPQLVAGGYLLEENGAHQRQMLFPGWDTNAVAPKFHSVDLNFEEISGPGKVFLFHNAPGEGKGAKSALKFGGYEITAGKTIHQPFPAHSHVNWLFEKPGVYTMKVSAYVTSSQWDKEEESNTATYTWIVGDKTPLPDDAQTENLGNAGNSGKTDANQGKPGLDLIGKTGKGGGTVPGIKGKKSAKKTPPQVGKIGKKAGKGTNLKPGKKIGKSGSGKAAPKKKGSVAPLANKSTSTPGKTDKPSDASVSETLAPSGFLTENNTAKFPFPEFDSQAERLSDWAADGNSVEIPALSPDSIGFLGQNSDNLPGAASIPDQPGTERPRLAAPVAPREHITATAQSPYGSAVVRNQAGLDPTATFLVGTGIASGLLGFALLASRIPRRFPVLRRN</sequence>
<keyword evidence="3" id="KW-0732">Signal</keyword>
<feature type="compositionally biased region" description="Polar residues" evidence="1">
    <location>
        <begin position="38"/>
        <end position="62"/>
    </location>
</feature>
<comment type="caution">
    <text evidence="4">The sequence shown here is derived from an EMBL/GenBank/DDBJ whole genome shotgun (WGS) entry which is preliminary data.</text>
</comment>
<keyword evidence="2" id="KW-0812">Transmembrane</keyword>
<reference evidence="4 5" key="1">
    <citation type="submission" date="2020-04" db="EMBL/GenBank/DDBJ databases">
        <title>Antimicrobial susceptibility and clonality of vaginal-derived multi-drug resistant Mobiluncus isolates in China.</title>
        <authorList>
            <person name="Zhang X."/>
        </authorList>
    </citation>
    <scope>NUCLEOTIDE SEQUENCE [LARGE SCALE GENOMIC DNA]</scope>
    <source>
        <strain evidence="4 5">13</strain>
    </source>
</reference>
<dbReference type="RefSeq" id="WP_169771921.1">
    <property type="nucleotide sequence ID" value="NZ_JABCUR010000004.1"/>
</dbReference>
<name>A0A7Y0U1I2_9ACTO</name>
<dbReference type="NCBIfam" id="TIGR03769">
    <property type="entry name" value="P_ac_wall_RPT"/>
    <property type="match status" value="2"/>
</dbReference>
<evidence type="ECO:0000313" key="4">
    <source>
        <dbReference type="EMBL" id="NMW65097.1"/>
    </source>
</evidence>
<keyword evidence="2" id="KW-0472">Membrane</keyword>
<feature type="signal peptide" evidence="3">
    <location>
        <begin position="1"/>
        <end position="27"/>
    </location>
</feature>
<feature type="compositionally biased region" description="Polar residues" evidence="1">
    <location>
        <begin position="524"/>
        <end position="539"/>
    </location>
</feature>
<evidence type="ECO:0008006" key="6">
    <source>
        <dbReference type="Google" id="ProtNLM"/>
    </source>
</evidence>